<feature type="region of interest" description="Disordered" evidence="6">
    <location>
        <begin position="1"/>
        <end position="22"/>
    </location>
</feature>
<keyword evidence="3 7" id="KW-1133">Transmembrane helix</keyword>
<dbReference type="PANTHER" id="PTHR12297:SF3">
    <property type="entry name" value="HIG1 DOMAIN FAMILY MEMBER 1A"/>
    <property type="match status" value="1"/>
</dbReference>
<name>A0A2I9LP35_9SCOR</name>
<dbReference type="GO" id="GO:0031966">
    <property type="term" value="C:mitochondrial membrane"/>
    <property type="evidence" value="ECO:0007669"/>
    <property type="project" value="UniProtKB-SubCell"/>
</dbReference>
<protein>
    <submittedName>
        <fullName evidence="9">HIG1 domain family protein</fullName>
    </submittedName>
</protein>
<evidence type="ECO:0000256" key="4">
    <source>
        <dbReference type="ARBA" id="ARBA00023128"/>
    </source>
</evidence>
<accession>A0A2I9LP35</accession>
<dbReference type="Pfam" id="PF04588">
    <property type="entry name" value="HIG_1_N"/>
    <property type="match status" value="1"/>
</dbReference>
<reference evidence="9" key="1">
    <citation type="journal article" date="2017" name="Toxicon">
        <title>Venom-gland transcriptomics and venom proteomics of the Hentz striped scorpion (Centruroides hentzi; Buthidae) reveal high toxin diversity in a harmless member of a lethal family.</title>
        <authorList>
            <person name="Ward M.J."/>
            <person name="Ellsworth S.A."/>
            <person name="Rokyta D.R."/>
        </authorList>
    </citation>
    <scope>NUCLEOTIDE SEQUENCE</scope>
    <source>
        <tissue evidence="9">Venom gland</tissue>
    </source>
</reference>
<dbReference type="EMBL" id="GFWZ01000148">
    <property type="protein sequence ID" value="MBW20138.1"/>
    <property type="molecule type" value="Transcribed_RNA"/>
</dbReference>
<dbReference type="InterPro" id="IPR050355">
    <property type="entry name" value="RCF1"/>
</dbReference>
<sequence length="99" mass="11011">MKDSLEDISSYSQESGSQKLARKTKDAPFMVIGLAGCTLACLYGIYNYRRRGKMTTSIYLMQLRVTAQGTVVACLTLGALYSIYQKLQSRNGAQLKENE</sequence>
<evidence type="ECO:0000313" key="9">
    <source>
        <dbReference type="EMBL" id="MBW20138.1"/>
    </source>
</evidence>
<feature type="compositionally biased region" description="Polar residues" evidence="6">
    <location>
        <begin position="7"/>
        <end position="18"/>
    </location>
</feature>
<dbReference type="Gene3D" id="6.10.140.1320">
    <property type="match status" value="1"/>
</dbReference>
<evidence type="ECO:0000256" key="2">
    <source>
        <dbReference type="ARBA" id="ARBA00022692"/>
    </source>
</evidence>
<evidence type="ECO:0000259" key="8">
    <source>
        <dbReference type="PROSITE" id="PS51503"/>
    </source>
</evidence>
<feature type="domain" description="HIG1" evidence="8">
    <location>
        <begin position="1"/>
        <end position="93"/>
    </location>
</feature>
<dbReference type="PANTHER" id="PTHR12297">
    <property type="entry name" value="HYPOXIA-INDUCBILE GENE 1 HIG1 -RELATED"/>
    <property type="match status" value="1"/>
</dbReference>
<keyword evidence="2 7" id="KW-0812">Transmembrane</keyword>
<dbReference type="AlphaFoldDB" id="A0A2I9LP35"/>
<organism evidence="9">
    <name type="scientific">Centruroides hentzi</name>
    <dbReference type="NCBI Taxonomy" id="88313"/>
    <lineage>
        <taxon>Eukaryota</taxon>
        <taxon>Metazoa</taxon>
        <taxon>Ecdysozoa</taxon>
        <taxon>Arthropoda</taxon>
        <taxon>Chelicerata</taxon>
        <taxon>Arachnida</taxon>
        <taxon>Scorpiones</taxon>
        <taxon>Buthida</taxon>
        <taxon>Buthoidea</taxon>
        <taxon>Buthidae</taxon>
        <taxon>Centruroides</taxon>
    </lineage>
</organism>
<feature type="transmembrane region" description="Helical" evidence="7">
    <location>
        <begin position="27"/>
        <end position="46"/>
    </location>
</feature>
<evidence type="ECO:0000256" key="7">
    <source>
        <dbReference type="SAM" id="Phobius"/>
    </source>
</evidence>
<evidence type="ECO:0000256" key="1">
    <source>
        <dbReference type="ARBA" id="ARBA00004325"/>
    </source>
</evidence>
<keyword evidence="4" id="KW-0496">Mitochondrion</keyword>
<dbReference type="PROSITE" id="PS51503">
    <property type="entry name" value="HIG1"/>
    <property type="match status" value="1"/>
</dbReference>
<keyword evidence="5 7" id="KW-0472">Membrane</keyword>
<comment type="subcellular location">
    <subcellularLocation>
        <location evidence="1">Mitochondrion membrane</location>
    </subcellularLocation>
</comment>
<evidence type="ECO:0000256" key="5">
    <source>
        <dbReference type="ARBA" id="ARBA00023136"/>
    </source>
</evidence>
<proteinExistence type="predicted"/>
<evidence type="ECO:0000256" key="3">
    <source>
        <dbReference type="ARBA" id="ARBA00022989"/>
    </source>
</evidence>
<evidence type="ECO:0000256" key="6">
    <source>
        <dbReference type="SAM" id="MobiDB-lite"/>
    </source>
</evidence>
<dbReference type="GO" id="GO:0097250">
    <property type="term" value="P:mitochondrial respirasome assembly"/>
    <property type="evidence" value="ECO:0007669"/>
    <property type="project" value="TreeGrafter"/>
</dbReference>
<dbReference type="InterPro" id="IPR007667">
    <property type="entry name" value="Hypoxia_induced_domain"/>
</dbReference>